<protein>
    <recommendedName>
        <fullName evidence="4">PD-(D/E)XK endonuclease-like domain-containing protein</fullName>
    </recommendedName>
</protein>
<dbReference type="EMBL" id="CAJNJA010097686">
    <property type="protein sequence ID" value="CAE7942790.1"/>
    <property type="molecule type" value="Genomic_DNA"/>
</dbReference>
<dbReference type="Proteomes" id="UP000601435">
    <property type="component" value="Unassembled WGS sequence"/>
</dbReference>
<feature type="non-terminal residue" evidence="2">
    <location>
        <position position="1"/>
    </location>
</feature>
<keyword evidence="3" id="KW-1185">Reference proteome</keyword>
<dbReference type="InterPro" id="IPR011604">
    <property type="entry name" value="PDDEXK-like_dom_sf"/>
</dbReference>
<feature type="non-terminal residue" evidence="2">
    <location>
        <position position="325"/>
    </location>
</feature>
<reference evidence="2" key="1">
    <citation type="submission" date="2021-02" db="EMBL/GenBank/DDBJ databases">
        <authorList>
            <person name="Dougan E. K."/>
            <person name="Rhodes N."/>
            <person name="Thang M."/>
            <person name="Chan C."/>
        </authorList>
    </citation>
    <scope>NUCLEOTIDE SEQUENCE</scope>
</reference>
<feature type="region of interest" description="Disordered" evidence="1">
    <location>
        <begin position="302"/>
        <end position="325"/>
    </location>
</feature>
<dbReference type="Gene3D" id="3.90.320.10">
    <property type="match status" value="1"/>
</dbReference>
<dbReference type="OrthoDB" id="448923at2759"/>
<evidence type="ECO:0000313" key="2">
    <source>
        <dbReference type="EMBL" id="CAE7942790.1"/>
    </source>
</evidence>
<proteinExistence type="predicted"/>
<dbReference type="AlphaFoldDB" id="A0A813CK64"/>
<comment type="caution">
    <text evidence="2">The sequence shown here is derived from an EMBL/GenBank/DDBJ whole genome shotgun (WGS) entry which is preliminary data.</text>
</comment>
<sequence length="325" mass="37217">AAAPGPRVIDATVVGNWALADDAAFLATFRLPRAEDKTEALAAQHPLPRDTRIVFYEDAHYYEITNPGEEDRPVRAPWSVTGFGKEFHEEFDADGCIDKWFAADRAGLPRSGRGNVYKHADGQWMTREEIKARWSDRTPSARGTLMHFHIEQHLNGCVIAEPHSPEFAQFLAFEREVMQARGLRPFRTELSMFHCGLSLAGQADLLCEEPGGESYAILDWKRSKAIKRWGFRQMRRPFAAYADANFYHYAVQLNMYRYILETEYDMRVGTMLLGIFHPSQTAYQVAEVPDWQDLIREAVEELKRQGRAQDPRPGPLGRFDPHDEE</sequence>
<name>A0A813CK64_9DINO</name>
<evidence type="ECO:0008006" key="4">
    <source>
        <dbReference type="Google" id="ProtNLM"/>
    </source>
</evidence>
<accession>A0A813CK64</accession>
<organism evidence="2 3">
    <name type="scientific">Symbiodinium necroappetens</name>
    <dbReference type="NCBI Taxonomy" id="1628268"/>
    <lineage>
        <taxon>Eukaryota</taxon>
        <taxon>Sar</taxon>
        <taxon>Alveolata</taxon>
        <taxon>Dinophyceae</taxon>
        <taxon>Suessiales</taxon>
        <taxon>Symbiodiniaceae</taxon>
        <taxon>Symbiodinium</taxon>
    </lineage>
</organism>
<gene>
    <name evidence="2" type="ORF">SNEC2469_LOCUS34793</name>
</gene>
<evidence type="ECO:0000256" key="1">
    <source>
        <dbReference type="SAM" id="MobiDB-lite"/>
    </source>
</evidence>
<evidence type="ECO:0000313" key="3">
    <source>
        <dbReference type="Proteomes" id="UP000601435"/>
    </source>
</evidence>